<comment type="caution">
    <text evidence="1">The sequence shown here is derived from an EMBL/GenBank/DDBJ whole genome shotgun (WGS) entry which is preliminary data.</text>
</comment>
<proteinExistence type="predicted"/>
<name>A0A5B7F3I6_PORTR</name>
<evidence type="ECO:0000313" key="2">
    <source>
        <dbReference type="Proteomes" id="UP000324222"/>
    </source>
</evidence>
<evidence type="ECO:0000313" key="1">
    <source>
        <dbReference type="EMBL" id="MPC41581.1"/>
    </source>
</evidence>
<gene>
    <name evidence="1" type="ORF">E2C01_035181</name>
</gene>
<accession>A0A5B7F3I6</accession>
<dbReference type="AlphaFoldDB" id="A0A5B7F3I6"/>
<dbReference type="EMBL" id="VSRR010005113">
    <property type="protein sequence ID" value="MPC41581.1"/>
    <property type="molecule type" value="Genomic_DNA"/>
</dbReference>
<keyword evidence="2" id="KW-1185">Reference proteome</keyword>
<dbReference type="Proteomes" id="UP000324222">
    <property type="component" value="Unassembled WGS sequence"/>
</dbReference>
<protein>
    <submittedName>
        <fullName evidence="1">Uncharacterized protein</fullName>
    </submittedName>
</protein>
<reference evidence="1 2" key="1">
    <citation type="submission" date="2019-05" db="EMBL/GenBank/DDBJ databases">
        <title>Another draft genome of Portunus trituberculatus and its Hox gene families provides insights of decapod evolution.</title>
        <authorList>
            <person name="Jeong J.-H."/>
            <person name="Song I."/>
            <person name="Kim S."/>
            <person name="Choi T."/>
            <person name="Kim D."/>
            <person name="Ryu S."/>
            <person name="Kim W."/>
        </authorList>
    </citation>
    <scope>NUCLEOTIDE SEQUENCE [LARGE SCALE GENOMIC DNA]</scope>
    <source>
        <tissue evidence="1">Muscle</tissue>
    </source>
</reference>
<sequence length="58" mass="6272">MPQLHIPALDNPMDPYSLYIRLGQTPPMSAEALCLGAAQQRLDSAVSAMRSLYTGNPV</sequence>
<organism evidence="1 2">
    <name type="scientific">Portunus trituberculatus</name>
    <name type="common">Swimming crab</name>
    <name type="synonym">Neptunus trituberculatus</name>
    <dbReference type="NCBI Taxonomy" id="210409"/>
    <lineage>
        <taxon>Eukaryota</taxon>
        <taxon>Metazoa</taxon>
        <taxon>Ecdysozoa</taxon>
        <taxon>Arthropoda</taxon>
        <taxon>Crustacea</taxon>
        <taxon>Multicrustacea</taxon>
        <taxon>Malacostraca</taxon>
        <taxon>Eumalacostraca</taxon>
        <taxon>Eucarida</taxon>
        <taxon>Decapoda</taxon>
        <taxon>Pleocyemata</taxon>
        <taxon>Brachyura</taxon>
        <taxon>Eubrachyura</taxon>
        <taxon>Portunoidea</taxon>
        <taxon>Portunidae</taxon>
        <taxon>Portuninae</taxon>
        <taxon>Portunus</taxon>
    </lineage>
</organism>